<proteinExistence type="predicted"/>
<protein>
    <submittedName>
        <fullName evidence="1">Unannotated protein</fullName>
    </submittedName>
</protein>
<gene>
    <name evidence="1" type="ORF">UFOPK3651_00809</name>
</gene>
<organism evidence="1">
    <name type="scientific">freshwater metagenome</name>
    <dbReference type="NCBI Taxonomy" id="449393"/>
    <lineage>
        <taxon>unclassified sequences</taxon>
        <taxon>metagenomes</taxon>
        <taxon>ecological metagenomes</taxon>
    </lineage>
</organism>
<sequence>MIDLAWWVMTARPEALSFERQQDLPERPGEQTLLATDIDHDTGRVEHDPAHMPESGSDQHIQWIELHPGGGFATMRNARVERFGRAAQRGDQRVLERGVIAPQVHRRFEPC</sequence>
<evidence type="ECO:0000313" key="1">
    <source>
        <dbReference type="EMBL" id="CAB4920190.1"/>
    </source>
</evidence>
<accession>A0A6J7HUT6</accession>
<dbReference type="EMBL" id="CAFBMT010000003">
    <property type="protein sequence ID" value="CAB4920190.1"/>
    <property type="molecule type" value="Genomic_DNA"/>
</dbReference>
<dbReference type="AlphaFoldDB" id="A0A6J7HUT6"/>
<name>A0A6J7HUT6_9ZZZZ</name>
<reference evidence="1" key="1">
    <citation type="submission" date="2020-05" db="EMBL/GenBank/DDBJ databases">
        <authorList>
            <person name="Chiriac C."/>
            <person name="Salcher M."/>
            <person name="Ghai R."/>
            <person name="Kavagutti S V."/>
        </authorList>
    </citation>
    <scope>NUCLEOTIDE SEQUENCE</scope>
</reference>